<proteinExistence type="predicted"/>
<protein>
    <submittedName>
        <fullName evidence="2">Uncharacterized protein</fullName>
    </submittedName>
</protein>
<evidence type="ECO:0000313" key="3">
    <source>
        <dbReference type="Proteomes" id="UP000192582"/>
    </source>
</evidence>
<name>A0A1W1VE62_9DEIO</name>
<feature type="region of interest" description="Disordered" evidence="1">
    <location>
        <begin position="1"/>
        <end position="78"/>
    </location>
</feature>
<gene>
    <name evidence="2" type="ORF">SAMN00790413_01156</name>
</gene>
<keyword evidence="3" id="KW-1185">Reference proteome</keyword>
<feature type="region of interest" description="Disordered" evidence="1">
    <location>
        <begin position="108"/>
        <end position="127"/>
    </location>
</feature>
<dbReference type="AlphaFoldDB" id="A0A1W1VE62"/>
<organism evidence="2 3">
    <name type="scientific">Deinococcus hopiensis KR-140</name>
    <dbReference type="NCBI Taxonomy" id="695939"/>
    <lineage>
        <taxon>Bacteria</taxon>
        <taxon>Thermotogati</taxon>
        <taxon>Deinococcota</taxon>
        <taxon>Deinococci</taxon>
        <taxon>Deinococcales</taxon>
        <taxon>Deinococcaceae</taxon>
        <taxon>Deinococcus</taxon>
    </lineage>
</organism>
<feature type="region of interest" description="Disordered" evidence="1">
    <location>
        <begin position="211"/>
        <end position="253"/>
    </location>
</feature>
<dbReference type="Proteomes" id="UP000192582">
    <property type="component" value="Unassembled WGS sequence"/>
</dbReference>
<evidence type="ECO:0000256" key="1">
    <source>
        <dbReference type="SAM" id="MobiDB-lite"/>
    </source>
</evidence>
<accession>A0A1W1VE62</accession>
<reference evidence="2 3" key="1">
    <citation type="submission" date="2017-04" db="EMBL/GenBank/DDBJ databases">
        <authorList>
            <person name="Afonso C.L."/>
            <person name="Miller P.J."/>
            <person name="Scott M.A."/>
            <person name="Spackman E."/>
            <person name="Goraichik I."/>
            <person name="Dimitrov K.M."/>
            <person name="Suarez D.L."/>
            <person name="Swayne D.E."/>
        </authorList>
    </citation>
    <scope>NUCLEOTIDE SEQUENCE [LARGE SCALE GENOMIC DNA]</scope>
    <source>
        <strain evidence="2 3">KR-140</strain>
    </source>
</reference>
<evidence type="ECO:0000313" key="2">
    <source>
        <dbReference type="EMBL" id="SMB91503.1"/>
    </source>
</evidence>
<dbReference type="EMBL" id="FWWU01000009">
    <property type="protein sequence ID" value="SMB91503.1"/>
    <property type="molecule type" value="Genomic_DNA"/>
</dbReference>
<sequence>MRRFLREMEDAAPPRTGAEANRSHKARACGLGPVHPRGVTRCPHGPLHTRSGDAGLQGRQRDGGAPAPGMGATVTLPSYSPPSGIRNACLALQPPLIKIAVDRRCSHGPTRAERAGKTATEGHESARAERMERIIRNLYEGVGKRFPLHLHGSLMLWEYVRQGRPAGQPHARSTPADQTPHVGGRIAHASTCGFLFDRARRAKCAWGRMERREGSAFHARRHSDNCAKRSATLHSGCASSRSSRPSRPPRPPA</sequence>
<dbReference type="STRING" id="695939.SAMN00790413_01156"/>